<reference evidence="2" key="2">
    <citation type="submission" date="2021-04" db="EMBL/GenBank/DDBJ databases">
        <authorList>
            <person name="Gilroy R."/>
        </authorList>
    </citation>
    <scope>NUCLEOTIDE SEQUENCE</scope>
    <source>
        <strain evidence="2">742</strain>
    </source>
</reference>
<organism evidence="2 3">
    <name type="scientific">Candidatus Faecalibacterium intestinavium</name>
    <dbReference type="NCBI Taxonomy" id="2838580"/>
    <lineage>
        <taxon>Bacteria</taxon>
        <taxon>Bacillati</taxon>
        <taxon>Bacillota</taxon>
        <taxon>Clostridia</taxon>
        <taxon>Eubacteriales</taxon>
        <taxon>Oscillospiraceae</taxon>
        <taxon>Faecalibacterium</taxon>
    </lineage>
</organism>
<dbReference type="InterPro" id="IPR031316">
    <property type="entry name" value="FlgM_C"/>
</dbReference>
<reference evidence="2" key="1">
    <citation type="journal article" date="2021" name="PeerJ">
        <title>Extensive microbial diversity within the chicken gut microbiome revealed by metagenomics and culture.</title>
        <authorList>
            <person name="Gilroy R."/>
            <person name="Ravi A."/>
            <person name="Getino M."/>
            <person name="Pursley I."/>
            <person name="Horton D.L."/>
            <person name="Alikhan N.F."/>
            <person name="Baker D."/>
            <person name="Gharbi K."/>
            <person name="Hall N."/>
            <person name="Watson M."/>
            <person name="Adriaenssens E.M."/>
            <person name="Foster-Nyarko E."/>
            <person name="Jarju S."/>
            <person name="Secka A."/>
            <person name="Antonio M."/>
            <person name="Oren A."/>
            <person name="Chaudhuri R.R."/>
            <person name="La Ragione R."/>
            <person name="Hildebrand F."/>
            <person name="Pallen M.J."/>
        </authorList>
    </citation>
    <scope>NUCLEOTIDE SEQUENCE</scope>
    <source>
        <strain evidence="2">742</strain>
    </source>
</reference>
<feature type="domain" description="Anti-sigma-28 factor FlgM C-terminal" evidence="1">
    <location>
        <begin position="35"/>
        <end position="94"/>
    </location>
</feature>
<dbReference type="Proteomes" id="UP000824178">
    <property type="component" value="Unassembled WGS sequence"/>
</dbReference>
<name>A0A9E2KJ80_9FIRM</name>
<accession>A0A9E2KJ80</accession>
<protein>
    <submittedName>
        <fullName evidence="2">Flagellar biosynthesis anti-sigma factor FlgM</fullName>
    </submittedName>
</protein>
<sequence length="99" mass="11012">MISPITFSGAYPVAAVPYGKKSEQERTKVSGQRYDQVQFSSQLSEMDKCVKEAAGQLVRQIRTRPSSQTLADLRQQVSSGTYQVNAQEIAARMLLLKET</sequence>
<keyword evidence="2" id="KW-0966">Cell projection</keyword>
<dbReference type="InterPro" id="IPR035890">
    <property type="entry name" value="Anti-sigma-28_factor_FlgM_sf"/>
</dbReference>
<keyword evidence="2" id="KW-0282">Flagellum</keyword>
<evidence type="ECO:0000313" key="3">
    <source>
        <dbReference type="Proteomes" id="UP000824178"/>
    </source>
</evidence>
<dbReference type="Pfam" id="PF04316">
    <property type="entry name" value="FlgM"/>
    <property type="match status" value="1"/>
</dbReference>
<gene>
    <name evidence="2" type="ORF">H9864_02015</name>
</gene>
<comment type="caution">
    <text evidence="2">The sequence shown here is derived from an EMBL/GenBank/DDBJ whole genome shotgun (WGS) entry which is preliminary data.</text>
</comment>
<proteinExistence type="predicted"/>
<keyword evidence="2" id="KW-0969">Cilium</keyword>
<evidence type="ECO:0000313" key="2">
    <source>
        <dbReference type="EMBL" id="MBU3819140.1"/>
    </source>
</evidence>
<dbReference type="AlphaFoldDB" id="A0A9E2KJ80"/>
<dbReference type="EMBL" id="JAHLFH010000035">
    <property type="protein sequence ID" value="MBU3819140.1"/>
    <property type="molecule type" value="Genomic_DNA"/>
</dbReference>
<dbReference type="SUPFAM" id="SSF101498">
    <property type="entry name" value="Anti-sigma factor FlgM"/>
    <property type="match status" value="1"/>
</dbReference>
<evidence type="ECO:0000259" key="1">
    <source>
        <dbReference type="Pfam" id="PF04316"/>
    </source>
</evidence>